<dbReference type="PANTHER" id="PTHR22722">
    <property type="entry name" value="LOW-DENSITY LIPOPROTEIN RECEPTOR-RELATED PROTEIN 2-RELATED"/>
    <property type="match status" value="1"/>
</dbReference>
<feature type="domain" description="EGF-like" evidence="17">
    <location>
        <begin position="342"/>
        <end position="356"/>
    </location>
</feature>
<evidence type="ECO:0000256" key="13">
    <source>
        <dbReference type="PROSITE-ProRule" id="PRU00124"/>
    </source>
</evidence>
<keyword evidence="9 13" id="KW-1015">Disulfide bond</keyword>
<dbReference type="SMART" id="SM00181">
    <property type="entry name" value="EGF"/>
    <property type="match status" value="4"/>
</dbReference>
<dbReference type="AlphaFoldDB" id="A0A5J5D202"/>
<reference evidence="18 19" key="1">
    <citation type="submission" date="2019-08" db="EMBL/GenBank/DDBJ databases">
        <title>A chromosome-level genome assembly, high-density linkage maps, and genome scans reveal the genomic architecture of hybrid incompatibilities underlying speciation via character displacement in darters (Percidae: Etheostominae).</title>
        <authorList>
            <person name="Moran R.L."/>
            <person name="Catchen J.M."/>
            <person name="Fuller R.C."/>
        </authorList>
    </citation>
    <scope>NUCLEOTIDE SEQUENCE [LARGE SCALE GENOMIC DNA]</scope>
    <source>
        <strain evidence="18">EspeVRDwgs_2016</strain>
        <tissue evidence="18">Muscle</tissue>
    </source>
</reference>
<dbReference type="SUPFAM" id="SSF57424">
    <property type="entry name" value="LDL receptor-like module"/>
    <property type="match status" value="6"/>
</dbReference>
<dbReference type="Gene3D" id="4.10.400.10">
    <property type="entry name" value="Low-density Lipoprotein Receptor"/>
    <property type="match status" value="6"/>
</dbReference>
<feature type="disulfide bond" evidence="13">
    <location>
        <begin position="220"/>
        <end position="235"/>
    </location>
</feature>
<evidence type="ECO:0000256" key="11">
    <source>
        <dbReference type="ARBA" id="ARBA00023180"/>
    </source>
</evidence>
<dbReference type="GO" id="GO:0043235">
    <property type="term" value="C:receptor complex"/>
    <property type="evidence" value="ECO:0007669"/>
    <property type="project" value="TreeGrafter"/>
</dbReference>
<dbReference type="CDD" id="cd00112">
    <property type="entry name" value="LDLa"/>
    <property type="match status" value="6"/>
</dbReference>
<evidence type="ECO:0000256" key="4">
    <source>
        <dbReference type="ARBA" id="ARBA00022692"/>
    </source>
</evidence>
<feature type="disulfide bond" evidence="13">
    <location>
        <begin position="288"/>
        <end position="306"/>
    </location>
</feature>
<evidence type="ECO:0000256" key="8">
    <source>
        <dbReference type="ARBA" id="ARBA00023136"/>
    </source>
</evidence>
<dbReference type="FunFam" id="2.10.25.10:FF:000009">
    <property type="entry name" value="Low-density lipoprotein receptor isoform 1"/>
    <property type="match status" value="1"/>
</dbReference>
<dbReference type="EMBL" id="VOFY01000012">
    <property type="protein sequence ID" value="KAA8587384.1"/>
    <property type="molecule type" value="Genomic_DNA"/>
</dbReference>
<feature type="disulfide bond" evidence="13">
    <location>
        <begin position="110"/>
        <end position="122"/>
    </location>
</feature>
<keyword evidence="19" id="KW-1185">Reference proteome</keyword>
<dbReference type="PROSITE" id="PS00010">
    <property type="entry name" value="ASX_HYDROXYL"/>
    <property type="match status" value="2"/>
</dbReference>
<feature type="disulfide bond" evidence="13">
    <location>
        <begin position="24"/>
        <end position="42"/>
    </location>
</feature>
<dbReference type="Pfam" id="PF07645">
    <property type="entry name" value="EGF_CA"/>
    <property type="match status" value="1"/>
</dbReference>
<dbReference type="Pfam" id="PF14670">
    <property type="entry name" value="FXa_inhibition"/>
    <property type="match status" value="1"/>
</dbReference>
<dbReference type="PANTHER" id="PTHR22722:SF15">
    <property type="entry name" value="LOW-DENSITY LIPOPROTEIN RECEPTOR-RELATED"/>
    <property type="match status" value="1"/>
</dbReference>
<evidence type="ECO:0000256" key="9">
    <source>
        <dbReference type="ARBA" id="ARBA00023157"/>
    </source>
</evidence>
<evidence type="ECO:0000256" key="5">
    <source>
        <dbReference type="ARBA" id="ARBA00022729"/>
    </source>
</evidence>
<organism evidence="18 19">
    <name type="scientific">Etheostoma spectabile</name>
    <name type="common">orangethroat darter</name>
    <dbReference type="NCBI Taxonomy" id="54343"/>
    <lineage>
        <taxon>Eukaryota</taxon>
        <taxon>Metazoa</taxon>
        <taxon>Chordata</taxon>
        <taxon>Craniata</taxon>
        <taxon>Vertebrata</taxon>
        <taxon>Euteleostomi</taxon>
        <taxon>Actinopterygii</taxon>
        <taxon>Neopterygii</taxon>
        <taxon>Teleostei</taxon>
        <taxon>Neoteleostei</taxon>
        <taxon>Acanthomorphata</taxon>
        <taxon>Eupercaria</taxon>
        <taxon>Perciformes</taxon>
        <taxon>Percoidei</taxon>
        <taxon>Percidae</taxon>
        <taxon>Etheostomatinae</taxon>
        <taxon>Etheostoma</taxon>
    </lineage>
</organism>
<comment type="similarity">
    <text evidence="1">Belongs to the LDLR family.</text>
</comment>
<keyword evidence="7 16" id="KW-1133">Transmembrane helix</keyword>
<feature type="disulfide bond" evidence="13">
    <location>
        <begin position="17"/>
        <end position="29"/>
    </location>
</feature>
<keyword evidence="6" id="KW-0677">Repeat</keyword>
<dbReference type="Proteomes" id="UP000327493">
    <property type="component" value="Chromosome 12"/>
</dbReference>
<feature type="disulfide bond" evidence="13">
    <location>
        <begin position="150"/>
        <end position="162"/>
    </location>
</feature>
<keyword evidence="2" id="KW-0245">EGF-like domain</keyword>
<evidence type="ECO:0000259" key="17">
    <source>
        <dbReference type="PROSITE" id="PS01186"/>
    </source>
</evidence>
<feature type="transmembrane region" description="Helical" evidence="16">
    <location>
        <begin position="853"/>
        <end position="878"/>
    </location>
</feature>
<keyword evidence="4 16" id="KW-0812">Transmembrane</keyword>
<feature type="region of interest" description="Disordered" evidence="15">
    <location>
        <begin position="770"/>
        <end position="812"/>
    </location>
</feature>
<dbReference type="GO" id="GO:0005509">
    <property type="term" value="F:calcium ion binding"/>
    <property type="evidence" value="ECO:0007669"/>
    <property type="project" value="InterPro"/>
</dbReference>
<dbReference type="InterPro" id="IPR000033">
    <property type="entry name" value="LDLR_classB_rpt"/>
</dbReference>
<dbReference type="InterPro" id="IPR000152">
    <property type="entry name" value="EGF-type_Asp/Asn_hydroxyl_site"/>
</dbReference>
<dbReference type="FunFam" id="4.10.400.10:FF:000024">
    <property type="entry name" value="Low-density lipoprotein RecePtor related"/>
    <property type="match status" value="1"/>
</dbReference>
<evidence type="ECO:0000256" key="7">
    <source>
        <dbReference type="ARBA" id="ARBA00022989"/>
    </source>
</evidence>
<feature type="disulfide bond" evidence="13">
    <location>
        <begin position="259"/>
        <end position="274"/>
    </location>
</feature>
<evidence type="ECO:0000256" key="15">
    <source>
        <dbReference type="SAM" id="MobiDB-lite"/>
    </source>
</evidence>
<evidence type="ECO:0000313" key="18">
    <source>
        <dbReference type="EMBL" id="KAA8587384.1"/>
    </source>
</evidence>
<dbReference type="Gene3D" id="2.40.128.620">
    <property type="match status" value="1"/>
</dbReference>
<feature type="repeat" description="LDL-receptor class B" evidence="14">
    <location>
        <begin position="604"/>
        <end position="648"/>
    </location>
</feature>
<dbReference type="PROSITE" id="PS50068">
    <property type="entry name" value="LDLRA_2"/>
    <property type="match status" value="7"/>
</dbReference>
<feature type="compositionally biased region" description="Polar residues" evidence="15">
    <location>
        <begin position="779"/>
        <end position="793"/>
    </location>
</feature>
<dbReference type="Pfam" id="PF00057">
    <property type="entry name" value="Ldl_recept_a"/>
    <property type="match status" value="7"/>
</dbReference>
<dbReference type="FunFam" id="4.10.400.10:FF:000162">
    <property type="entry name" value="LDL receptor related protein 8"/>
    <property type="match status" value="1"/>
</dbReference>
<feature type="disulfide bond" evidence="13">
    <location>
        <begin position="201"/>
        <end position="213"/>
    </location>
</feature>
<dbReference type="InterPro" id="IPR036055">
    <property type="entry name" value="LDL_receptor-like_sf"/>
</dbReference>
<dbReference type="InterPro" id="IPR023415">
    <property type="entry name" value="LDLR_class-A_CS"/>
</dbReference>
<dbReference type="SUPFAM" id="SSF57184">
    <property type="entry name" value="Growth factor receptor domain"/>
    <property type="match status" value="1"/>
</dbReference>
<accession>A0A5J5D202</accession>
<dbReference type="GO" id="GO:0006898">
    <property type="term" value="P:receptor-mediated endocytosis"/>
    <property type="evidence" value="ECO:0007669"/>
    <property type="project" value="TreeGrafter"/>
</dbReference>
<dbReference type="FunFam" id="4.10.400.10:FF:000002">
    <property type="entry name" value="Low-density lipoprotein receptor-related protein 1"/>
    <property type="match status" value="1"/>
</dbReference>
<comment type="subcellular location">
    <subcellularLocation>
        <location evidence="12">Endomembrane system</location>
        <topology evidence="12">Single-pass type I membrane protein</topology>
    </subcellularLocation>
</comment>
<feature type="disulfide bond" evidence="13">
    <location>
        <begin position="157"/>
        <end position="175"/>
    </location>
</feature>
<feature type="disulfide bond" evidence="13">
    <location>
        <begin position="240"/>
        <end position="252"/>
    </location>
</feature>
<dbReference type="PROSITE" id="PS01186">
    <property type="entry name" value="EGF_2"/>
    <property type="match status" value="2"/>
</dbReference>
<dbReference type="InterPro" id="IPR049883">
    <property type="entry name" value="NOTCH1_EGF-like"/>
</dbReference>
<evidence type="ECO:0000256" key="16">
    <source>
        <dbReference type="SAM" id="Phobius"/>
    </source>
</evidence>
<keyword evidence="5" id="KW-0732">Signal</keyword>
<dbReference type="GO" id="GO:0016324">
    <property type="term" value="C:apical plasma membrane"/>
    <property type="evidence" value="ECO:0007669"/>
    <property type="project" value="TreeGrafter"/>
</dbReference>
<feature type="non-terminal residue" evidence="18">
    <location>
        <position position="1131"/>
    </location>
</feature>
<dbReference type="CDD" id="cd00054">
    <property type="entry name" value="EGF_CA"/>
    <property type="match status" value="1"/>
</dbReference>
<dbReference type="InterPro" id="IPR009030">
    <property type="entry name" value="Growth_fac_rcpt_cys_sf"/>
</dbReference>
<protein>
    <recommendedName>
        <fullName evidence="17">EGF-like domain-containing protein</fullName>
    </recommendedName>
</protein>
<dbReference type="Gene3D" id="2.10.25.10">
    <property type="entry name" value="Laminin"/>
    <property type="match status" value="3"/>
</dbReference>
<dbReference type="PRINTS" id="PR00261">
    <property type="entry name" value="LDLRECEPTOR"/>
</dbReference>
<keyword evidence="10" id="KW-0675">Receptor</keyword>
<dbReference type="SUPFAM" id="SSF63825">
    <property type="entry name" value="YWTD domain"/>
    <property type="match status" value="1"/>
</dbReference>
<dbReference type="InterPro" id="IPR018097">
    <property type="entry name" value="EGF_Ca-bd_CS"/>
</dbReference>
<feature type="compositionally biased region" description="Polar residues" evidence="15">
    <location>
        <begin position="802"/>
        <end position="812"/>
    </location>
</feature>
<evidence type="ECO:0000256" key="14">
    <source>
        <dbReference type="PROSITE-ProRule" id="PRU00461"/>
    </source>
</evidence>
<dbReference type="InterPro" id="IPR001881">
    <property type="entry name" value="EGF-like_Ca-bd_dom"/>
</dbReference>
<dbReference type="PROSITE" id="PS01187">
    <property type="entry name" value="EGF_CA"/>
    <property type="match status" value="1"/>
</dbReference>
<evidence type="ECO:0000256" key="6">
    <source>
        <dbReference type="ARBA" id="ARBA00022737"/>
    </source>
</evidence>
<dbReference type="FunFam" id="2.120.10.30:FF:000241">
    <property type="entry name" value="Low-density lipoprotein receptor-related protein 6"/>
    <property type="match status" value="1"/>
</dbReference>
<dbReference type="PROSITE" id="PS01209">
    <property type="entry name" value="LDLRA_1"/>
    <property type="match status" value="6"/>
</dbReference>
<comment type="caution">
    <text evidence="18">The sequence shown here is derived from an EMBL/GenBank/DDBJ whole genome shotgun (WGS) entry which is preliminary data.</text>
</comment>
<evidence type="ECO:0000313" key="19">
    <source>
        <dbReference type="Proteomes" id="UP000327493"/>
    </source>
</evidence>
<gene>
    <name evidence="18" type="ORF">FQN60_016246</name>
</gene>
<dbReference type="GO" id="GO:0042562">
    <property type="term" value="F:hormone binding"/>
    <property type="evidence" value="ECO:0007669"/>
    <property type="project" value="TreeGrafter"/>
</dbReference>
<dbReference type="InterPro" id="IPR011042">
    <property type="entry name" value="6-blade_b-propeller_TolB-like"/>
</dbReference>
<dbReference type="Pfam" id="PF00058">
    <property type="entry name" value="Ldl_recept_b"/>
    <property type="match status" value="4"/>
</dbReference>
<dbReference type="InterPro" id="IPR002172">
    <property type="entry name" value="LDrepeatLR_classA_rpt"/>
</dbReference>
<dbReference type="SMART" id="SM00192">
    <property type="entry name" value="LDLa"/>
    <property type="match status" value="7"/>
</dbReference>
<dbReference type="SMART" id="SM00135">
    <property type="entry name" value="LY"/>
    <property type="match status" value="5"/>
</dbReference>
<dbReference type="Gene3D" id="2.120.10.30">
    <property type="entry name" value="TolB, C-terminal domain"/>
    <property type="match status" value="1"/>
</dbReference>
<feature type="domain" description="EGF-like" evidence="17">
    <location>
        <begin position="381"/>
        <end position="396"/>
    </location>
</feature>
<feature type="repeat" description="LDL-receptor class B" evidence="14">
    <location>
        <begin position="517"/>
        <end position="559"/>
    </location>
</feature>
<feature type="disulfide bond" evidence="13">
    <location>
        <begin position="247"/>
        <end position="265"/>
    </location>
</feature>
<keyword evidence="8 16" id="KW-0472">Membrane</keyword>
<dbReference type="InterPro" id="IPR051221">
    <property type="entry name" value="LDLR-related"/>
</dbReference>
<feature type="disulfide bond" evidence="13">
    <location>
        <begin position="208"/>
        <end position="226"/>
    </location>
</feature>
<evidence type="ECO:0000256" key="1">
    <source>
        <dbReference type="ARBA" id="ARBA00009939"/>
    </source>
</evidence>
<keyword evidence="3" id="KW-0254">Endocytosis</keyword>
<feature type="disulfide bond" evidence="13">
    <location>
        <begin position="129"/>
        <end position="144"/>
    </location>
</feature>
<keyword evidence="11" id="KW-0325">Glycoprotein</keyword>
<name>A0A5J5D202_9PERO</name>
<proteinExistence type="inferred from homology"/>
<evidence type="ECO:0000256" key="2">
    <source>
        <dbReference type="ARBA" id="ARBA00022536"/>
    </source>
</evidence>
<dbReference type="PROSITE" id="PS51120">
    <property type="entry name" value="LDLRB"/>
    <property type="match status" value="3"/>
</dbReference>
<dbReference type="InterPro" id="IPR000742">
    <property type="entry name" value="EGF"/>
</dbReference>
<feature type="repeat" description="LDL-receptor class B" evidence="14">
    <location>
        <begin position="560"/>
        <end position="603"/>
    </location>
</feature>
<feature type="disulfide bond" evidence="13">
    <location>
        <begin position="117"/>
        <end position="135"/>
    </location>
</feature>
<sequence>MAGLRKKRSWRTARKTCAPAEFACLNGQCVPGRWRCDGEPECPDGSDEAEETCSKQTCPPEKFDCGGSTNKCVSLSWRCDGEKDCENGADEENCASVLFYSARSLDAKACPSGEFMCANRKCLAIVHVCDGDDDCGDGSDELKCTSPLTCGPNHLRCNTSECVPLIWSCDGDPDCSDSSDEGPERCGGDGVPYLPNRRTNCTAGEFRCANGECVRLTWKCDGDPDCKDKSDESDCPLLTCRPDEFQCGDGSCIHGTKQCNKVHDCPDRSDESGCVNATKCEGPLKFLCKNGECIDSSKVCDSVKDCKDRSDEPKKECGLNECMINNGGCSHVCMDRPIGFECQCPTGYQLLDKKTCGDIDECENPDACSQICINYKGDFKCECYEGYEMDPVTKTCKAEGKSPYLLFTNRHEIRRIDLVKRDYSQVVSTQKNAVALDLDVANNRVFWCDRFHRKIYSAWPKATAHIPVPFSTLQSLHSRVEIEAAFIHEASDPSQQVPLLESLLQTPVGLALDWLQHNLYWADSGDKSISVASVDATKRRVLINTDLSEPRAIALDPHHGFMYWSDWGTRAKIEKAGMNGVDRQVLVADNIEWPNGITLDVANRRLYWVDSKLHLIASVDLNGAHRRTHMSSAERLGHPYALAVFEDRIYWTDRDRAAVFMANRLTGQDIHTLAENLNDPHDIVVFHQLRQPQGPDSCNLGSVANGGCAYLCLKAPQITEHSPKYTCACPDGQDLGPDMRGCVPAVPRNDMTPTSSLPTGFIPGNRATVAEDFPPPSGGVSQADATPHLTTAPSGAPEPLTPLSTHKPFSSQESKALGSHYTATAMVISTTAVGDSSVSQHSGNEHFLLGENLTVAVLGVVIPIVVFGLVCAGVYLVWRNWRRDSTKSMNFDNPVYRKTTGEGEEDEIHIGRTDGMGHHAHHHPYPQGVNMGVVGAGGGTCPQFIALPLGGNMPDPGTHWYTEQPMLSTANDSGMETLCHLLDRLADKFSHLPPVVVSKPEFSSICSPGGCGLVMAVFSASTHTMPPSVCPDPAPPDIICPSGLVCFTPSIRLFSGTSMLNHLSITVSMLGIVGGKDVYESHHLLLQGVDIRASLMELLLQHSYLSLQCCHRQQLIQICTSPPLVCGIRVF</sequence>
<evidence type="ECO:0000256" key="3">
    <source>
        <dbReference type="ARBA" id="ARBA00022583"/>
    </source>
</evidence>
<dbReference type="SMART" id="SM00179">
    <property type="entry name" value="EGF_CA"/>
    <property type="match status" value="2"/>
</dbReference>
<evidence type="ECO:0000256" key="12">
    <source>
        <dbReference type="ARBA" id="ARBA00046288"/>
    </source>
</evidence>
<evidence type="ECO:0000256" key="10">
    <source>
        <dbReference type="ARBA" id="ARBA00023170"/>
    </source>
</evidence>
<feature type="disulfide bond" evidence="13">
    <location>
        <begin position="79"/>
        <end position="94"/>
    </location>
</feature>
<comment type="caution">
    <text evidence="13">Lacks conserved residue(s) required for the propagation of feature annotation.</text>
</comment>